<dbReference type="PANTHER" id="PTHR32027:SF9">
    <property type="entry name" value="BLL3847 PROTEIN"/>
    <property type="match status" value="1"/>
</dbReference>
<comment type="caution">
    <text evidence="1">The sequence shown here is derived from an EMBL/GenBank/DDBJ whole genome shotgun (WGS) entry which is preliminary data.</text>
</comment>
<gene>
    <name evidence="1" type="ORF">COT77_01375</name>
</gene>
<name>A0A2M6WXH0_9BACT</name>
<accession>A0A2M6WXH0</accession>
<dbReference type="PANTHER" id="PTHR32027">
    <property type="entry name" value="CYTOSINE DEAMINASE"/>
    <property type="match status" value="1"/>
</dbReference>
<dbReference type="EMBL" id="PEZV01000009">
    <property type="protein sequence ID" value="PIT97469.1"/>
    <property type="molecule type" value="Genomic_DNA"/>
</dbReference>
<organism evidence="1 2">
    <name type="scientific">Candidatus Berkelbacteria bacterium CG10_big_fil_rev_8_21_14_0_10_41_12</name>
    <dbReference type="NCBI Taxonomy" id="1974513"/>
    <lineage>
        <taxon>Bacteria</taxon>
        <taxon>Candidatus Berkelbacteria</taxon>
    </lineage>
</organism>
<reference evidence="2" key="1">
    <citation type="submission" date="2017-09" db="EMBL/GenBank/DDBJ databases">
        <title>Depth-based differentiation of microbial function through sediment-hosted aquifers and enrichment of novel symbionts in the deep terrestrial subsurface.</title>
        <authorList>
            <person name="Probst A.J."/>
            <person name="Ladd B."/>
            <person name="Jarett J.K."/>
            <person name="Geller-Mcgrath D.E."/>
            <person name="Sieber C.M.K."/>
            <person name="Emerson J.B."/>
            <person name="Anantharaman K."/>
            <person name="Thomas B.C."/>
            <person name="Malmstrom R."/>
            <person name="Stieglmeier M."/>
            <person name="Klingl A."/>
            <person name="Woyke T."/>
            <person name="Ryan C.M."/>
            <person name="Banfield J.F."/>
        </authorList>
    </citation>
    <scope>NUCLEOTIDE SEQUENCE [LARGE SCALE GENOMIC DNA]</scope>
</reference>
<evidence type="ECO:0000313" key="1">
    <source>
        <dbReference type="EMBL" id="PIT97469.1"/>
    </source>
</evidence>
<sequence length="345" mass="38844">MIDFHVHLDRARTAVDRYWEHTRHSVREVREWPLALKRRAIGKLHLGPAYKEDELYNRMKAVLIEKIAAGETEVWACTDTTPDIGLVAFNTVLKLRDELSGQIDVMVGAYSPFGLKNRGSDRHELIREAAKRAHFIVGLPESDAEADHPIGFDGHLQSLFEIALENNLPIHVHVDQVNDPLECGTETLIEAVRWLGSPRVEGTTGPTVWAVHAISPSAYDEERFNCLVDNLVKYNIGVIICPHAALSMRQLRPIVAPTHNSIARARELLAAGVPIRLGDDNLEDIFVPLPRRVDLGRELEIVGSATRFYDEVIWDKIARGKPLDDVDVKFIRQSLAEDQLVYEAI</sequence>
<dbReference type="AlphaFoldDB" id="A0A2M6WXH0"/>
<evidence type="ECO:0000313" key="2">
    <source>
        <dbReference type="Proteomes" id="UP000228596"/>
    </source>
</evidence>
<protein>
    <submittedName>
        <fullName evidence="1">Uncharacterized protein</fullName>
    </submittedName>
</protein>
<dbReference type="InterPro" id="IPR052349">
    <property type="entry name" value="Metallo-hydrolase_Enzymes"/>
</dbReference>
<dbReference type="Gene3D" id="3.20.20.140">
    <property type="entry name" value="Metal-dependent hydrolases"/>
    <property type="match status" value="1"/>
</dbReference>
<dbReference type="InterPro" id="IPR032466">
    <property type="entry name" value="Metal_Hydrolase"/>
</dbReference>
<dbReference type="Proteomes" id="UP000228596">
    <property type="component" value="Unassembled WGS sequence"/>
</dbReference>
<dbReference type="SUPFAM" id="SSF51556">
    <property type="entry name" value="Metallo-dependent hydrolases"/>
    <property type="match status" value="1"/>
</dbReference>
<dbReference type="GO" id="GO:0016814">
    <property type="term" value="F:hydrolase activity, acting on carbon-nitrogen (but not peptide) bonds, in cyclic amidines"/>
    <property type="evidence" value="ECO:0007669"/>
    <property type="project" value="TreeGrafter"/>
</dbReference>
<proteinExistence type="predicted"/>